<organism evidence="2 3">
    <name type="scientific">Stylosanthes scabra</name>
    <dbReference type="NCBI Taxonomy" id="79078"/>
    <lineage>
        <taxon>Eukaryota</taxon>
        <taxon>Viridiplantae</taxon>
        <taxon>Streptophyta</taxon>
        <taxon>Embryophyta</taxon>
        <taxon>Tracheophyta</taxon>
        <taxon>Spermatophyta</taxon>
        <taxon>Magnoliopsida</taxon>
        <taxon>eudicotyledons</taxon>
        <taxon>Gunneridae</taxon>
        <taxon>Pentapetalae</taxon>
        <taxon>rosids</taxon>
        <taxon>fabids</taxon>
        <taxon>Fabales</taxon>
        <taxon>Fabaceae</taxon>
        <taxon>Papilionoideae</taxon>
        <taxon>50 kb inversion clade</taxon>
        <taxon>dalbergioids sensu lato</taxon>
        <taxon>Dalbergieae</taxon>
        <taxon>Pterocarpus clade</taxon>
        <taxon>Stylosanthes</taxon>
    </lineage>
</organism>
<evidence type="ECO:0000313" key="3">
    <source>
        <dbReference type="Proteomes" id="UP001341840"/>
    </source>
</evidence>
<dbReference type="Proteomes" id="UP001341840">
    <property type="component" value="Unassembled WGS sequence"/>
</dbReference>
<dbReference type="EMBL" id="JASCZI010151048">
    <property type="protein sequence ID" value="MED6167819.1"/>
    <property type="molecule type" value="Genomic_DNA"/>
</dbReference>
<accession>A0ABU6V424</accession>
<evidence type="ECO:0000256" key="1">
    <source>
        <dbReference type="SAM" id="MobiDB-lite"/>
    </source>
</evidence>
<sequence length="126" mass="14062">MQKQHNNQEEQLGNSKKKLINQQKTRPPKTTTHQPHHENQQPPHHSSIHQQKVKNTASERKERTTLTRIRGTNDDAGTQRPELEDTAGGNGCSLAAREGDGKVTATAELGRLRLSGTSGWKRGRTE</sequence>
<comment type="caution">
    <text evidence="2">The sequence shown here is derived from an EMBL/GenBank/DDBJ whole genome shotgun (WGS) entry which is preliminary data.</text>
</comment>
<protein>
    <submittedName>
        <fullName evidence="2">Uncharacterized protein</fullName>
    </submittedName>
</protein>
<feature type="region of interest" description="Disordered" evidence="1">
    <location>
        <begin position="1"/>
        <end position="102"/>
    </location>
</feature>
<name>A0ABU6V424_9FABA</name>
<reference evidence="2 3" key="1">
    <citation type="journal article" date="2023" name="Plants (Basel)">
        <title>Bridging the Gap: Combining Genomics and Transcriptomics Approaches to Understand Stylosanthes scabra, an Orphan Legume from the Brazilian Caatinga.</title>
        <authorList>
            <person name="Ferreira-Neto J.R.C."/>
            <person name="da Silva M.D."/>
            <person name="Binneck E."/>
            <person name="de Melo N.F."/>
            <person name="da Silva R.H."/>
            <person name="de Melo A.L.T.M."/>
            <person name="Pandolfi V."/>
            <person name="Bustamante F.O."/>
            <person name="Brasileiro-Vidal A.C."/>
            <person name="Benko-Iseppon A.M."/>
        </authorList>
    </citation>
    <scope>NUCLEOTIDE SEQUENCE [LARGE SCALE GENOMIC DNA]</scope>
    <source>
        <tissue evidence="2">Leaves</tissue>
    </source>
</reference>
<feature type="compositionally biased region" description="Low complexity" evidence="1">
    <location>
        <begin position="40"/>
        <end position="50"/>
    </location>
</feature>
<feature type="compositionally biased region" description="Polar residues" evidence="1">
    <location>
        <begin position="1"/>
        <end position="29"/>
    </location>
</feature>
<feature type="region of interest" description="Disordered" evidence="1">
    <location>
        <begin position="107"/>
        <end position="126"/>
    </location>
</feature>
<evidence type="ECO:0000313" key="2">
    <source>
        <dbReference type="EMBL" id="MED6167819.1"/>
    </source>
</evidence>
<keyword evidence="3" id="KW-1185">Reference proteome</keyword>
<proteinExistence type="predicted"/>
<gene>
    <name evidence="2" type="ORF">PIB30_006469</name>
</gene>